<protein>
    <submittedName>
        <fullName evidence="2">MarR family transcriptional regulator</fullName>
    </submittedName>
</protein>
<sequence length="147" mass="15632">MHQAVSPDSRCLCTALRKASRALSRVYDASLEPAGLTITQFSILRTLAREGDMPLSRLADQLMMDRTSLYRTLAPLAREGNIALADARTGNARIATLTPEGRAAIEAATGPWADAQGRIAGAFDASGWAALEDALHRLAAIAAEARD</sequence>
<keyword evidence="3" id="KW-1185">Reference proteome</keyword>
<dbReference type="SMART" id="SM00347">
    <property type="entry name" value="HTH_MARR"/>
    <property type="match status" value="1"/>
</dbReference>
<dbReference type="EMBL" id="JAHKRT010000011">
    <property type="protein sequence ID" value="MBU3079488.1"/>
    <property type="molecule type" value="Genomic_DNA"/>
</dbReference>
<dbReference type="PANTHER" id="PTHR33164:SF105">
    <property type="entry name" value="TRANSCRIPTIONAL REPRESSOR PROTEIN-RELATED"/>
    <property type="match status" value="1"/>
</dbReference>
<name>A0ABS6BMG3_9SPHN</name>
<reference evidence="2 3" key="1">
    <citation type="submission" date="2021-06" db="EMBL/GenBank/DDBJ databases">
        <title>Sphingomonas sp. XMGL2, whole genome shotgun sequencing project.</title>
        <authorList>
            <person name="Zhao G."/>
            <person name="Shen L."/>
        </authorList>
    </citation>
    <scope>NUCLEOTIDE SEQUENCE [LARGE SCALE GENOMIC DNA]</scope>
    <source>
        <strain evidence="2 3">XMGL2</strain>
    </source>
</reference>
<dbReference type="PROSITE" id="PS50995">
    <property type="entry name" value="HTH_MARR_2"/>
    <property type="match status" value="1"/>
</dbReference>
<evidence type="ECO:0000259" key="1">
    <source>
        <dbReference type="PROSITE" id="PS50995"/>
    </source>
</evidence>
<gene>
    <name evidence="2" type="ORF">KOF26_16650</name>
</gene>
<feature type="domain" description="HTH marR-type" evidence="1">
    <location>
        <begin position="9"/>
        <end position="140"/>
    </location>
</feature>
<dbReference type="RefSeq" id="WP_216327816.1">
    <property type="nucleotide sequence ID" value="NZ_JAHKRT010000011.1"/>
</dbReference>
<comment type="caution">
    <text evidence="2">The sequence shown here is derived from an EMBL/GenBank/DDBJ whole genome shotgun (WGS) entry which is preliminary data.</text>
</comment>
<dbReference type="InterPro" id="IPR000835">
    <property type="entry name" value="HTH_MarR-typ"/>
</dbReference>
<evidence type="ECO:0000313" key="3">
    <source>
        <dbReference type="Proteomes" id="UP000776276"/>
    </source>
</evidence>
<dbReference type="PANTHER" id="PTHR33164">
    <property type="entry name" value="TRANSCRIPTIONAL REGULATOR, MARR FAMILY"/>
    <property type="match status" value="1"/>
</dbReference>
<proteinExistence type="predicted"/>
<evidence type="ECO:0000313" key="2">
    <source>
        <dbReference type="EMBL" id="MBU3079488.1"/>
    </source>
</evidence>
<organism evidence="2 3">
    <name type="scientific">Sphingomonas quercus</name>
    <dbReference type="NCBI Taxonomy" id="2842451"/>
    <lineage>
        <taxon>Bacteria</taxon>
        <taxon>Pseudomonadati</taxon>
        <taxon>Pseudomonadota</taxon>
        <taxon>Alphaproteobacteria</taxon>
        <taxon>Sphingomonadales</taxon>
        <taxon>Sphingomonadaceae</taxon>
        <taxon>Sphingomonas</taxon>
    </lineage>
</organism>
<dbReference type="Proteomes" id="UP000776276">
    <property type="component" value="Unassembled WGS sequence"/>
</dbReference>
<dbReference type="InterPro" id="IPR039422">
    <property type="entry name" value="MarR/SlyA-like"/>
</dbReference>
<dbReference type="Pfam" id="PF01047">
    <property type="entry name" value="MarR"/>
    <property type="match status" value="1"/>
</dbReference>
<accession>A0ABS6BMG3</accession>